<reference evidence="1 2" key="1">
    <citation type="journal article" date="2019" name="Nat. Plants">
        <title>Genome sequencing of Musa balbisiana reveals subgenome evolution and function divergence in polyploid bananas.</title>
        <authorList>
            <person name="Yao X."/>
        </authorList>
    </citation>
    <scope>NUCLEOTIDE SEQUENCE [LARGE SCALE GENOMIC DNA]</scope>
    <source>
        <strain evidence="2">cv. DH-PKW</strain>
        <tissue evidence="1">Leaves</tissue>
    </source>
</reference>
<proteinExistence type="predicted"/>
<organism evidence="1 2">
    <name type="scientific">Musa balbisiana</name>
    <name type="common">Banana</name>
    <dbReference type="NCBI Taxonomy" id="52838"/>
    <lineage>
        <taxon>Eukaryota</taxon>
        <taxon>Viridiplantae</taxon>
        <taxon>Streptophyta</taxon>
        <taxon>Embryophyta</taxon>
        <taxon>Tracheophyta</taxon>
        <taxon>Spermatophyta</taxon>
        <taxon>Magnoliopsida</taxon>
        <taxon>Liliopsida</taxon>
        <taxon>Zingiberales</taxon>
        <taxon>Musaceae</taxon>
        <taxon>Musa</taxon>
    </lineage>
</organism>
<evidence type="ECO:0000313" key="2">
    <source>
        <dbReference type="Proteomes" id="UP000317650"/>
    </source>
</evidence>
<gene>
    <name evidence="1" type="ORF">C4D60_Mb10t19040</name>
</gene>
<sequence length="74" mass="8665">MELLSILSEGRSLFAYFSPMSCRAPVICEKWMRLRPIRLALLCRLQSTSRGLHWAKMDSQRACVPLHALQDYRR</sequence>
<accession>A0A4S8IZ38</accession>
<keyword evidence="2" id="KW-1185">Reference proteome</keyword>
<name>A0A4S8IZ38_MUSBA</name>
<dbReference type="Proteomes" id="UP000317650">
    <property type="component" value="Chromosome 10"/>
</dbReference>
<comment type="caution">
    <text evidence="1">The sequence shown here is derived from an EMBL/GenBank/DDBJ whole genome shotgun (WGS) entry which is preliminary data.</text>
</comment>
<dbReference type="EMBL" id="PYDT01000008">
    <property type="protein sequence ID" value="THU53879.1"/>
    <property type="molecule type" value="Genomic_DNA"/>
</dbReference>
<protein>
    <submittedName>
        <fullName evidence="1">Uncharacterized protein</fullName>
    </submittedName>
</protein>
<evidence type="ECO:0000313" key="1">
    <source>
        <dbReference type="EMBL" id="THU53879.1"/>
    </source>
</evidence>
<dbReference type="AlphaFoldDB" id="A0A4S8IZ38"/>